<protein>
    <submittedName>
        <fullName evidence="1">Phytanoyl-CoA dioxygenase (PhyH)</fullName>
    </submittedName>
</protein>
<name>A0A1I7DYF1_9RHOB</name>
<reference evidence="1 2" key="1">
    <citation type="submission" date="2016-10" db="EMBL/GenBank/DDBJ databases">
        <authorList>
            <person name="de Groot N.N."/>
        </authorList>
    </citation>
    <scope>NUCLEOTIDE SEQUENCE [LARGE SCALE GENOMIC DNA]</scope>
    <source>
        <strain evidence="1 2">CGMCC 1.10959</strain>
    </source>
</reference>
<dbReference type="SUPFAM" id="SSF51197">
    <property type="entry name" value="Clavaminate synthase-like"/>
    <property type="match status" value="1"/>
</dbReference>
<dbReference type="EMBL" id="FPAW01000037">
    <property type="protein sequence ID" value="SFU16673.1"/>
    <property type="molecule type" value="Genomic_DNA"/>
</dbReference>
<sequence length="268" mass="28681">MATVASTGTAFSDRGWAVFDIDPAVLDWVSHALPAAQAAVRDPNLAQWMHCEGTWFVGVDALANDSVGRVNGSGPLSGVAVDFLIDRMGALPPLHRAQVSIVYPGYPRPRSGESDAAFRYRLRRDAAHVDGVLATGADRRRRVIEPHAFVLGLPLNDASDDAAPLVVWEGSHTVMRTAFARAMAAHDPAIWGQVDVTEAYTGARRHVFETCPRVALPARPGQAILLHRHLLHGVASWASGATAGPDGRMIAYFRPQLSGGVQSWVTGG</sequence>
<keyword evidence="1" id="KW-0223">Dioxygenase</keyword>
<dbReference type="RefSeq" id="WP_051372340.1">
    <property type="nucleotide sequence ID" value="NZ_FPAW01000037.1"/>
</dbReference>
<keyword evidence="2" id="KW-1185">Reference proteome</keyword>
<dbReference type="STRING" id="999627.SAMN05216236_13744"/>
<organism evidence="1 2">
    <name type="scientific">Sedimentitalea nanhaiensis</name>
    <dbReference type="NCBI Taxonomy" id="999627"/>
    <lineage>
        <taxon>Bacteria</taxon>
        <taxon>Pseudomonadati</taxon>
        <taxon>Pseudomonadota</taxon>
        <taxon>Alphaproteobacteria</taxon>
        <taxon>Rhodobacterales</taxon>
        <taxon>Paracoccaceae</taxon>
        <taxon>Sedimentitalea</taxon>
    </lineage>
</organism>
<dbReference type="OrthoDB" id="7345863at2"/>
<evidence type="ECO:0000313" key="1">
    <source>
        <dbReference type="EMBL" id="SFU16673.1"/>
    </source>
</evidence>
<dbReference type="GO" id="GO:0051213">
    <property type="term" value="F:dioxygenase activity"/>
    <property type="evidence" value="ECO:0007669"/>
    <property type="project" value="UniProtKB-KW"/>
</dbReference>
<accession>A0A1I7DYF1</accession>
<dbReference type="Gene3D" id="2.60.120.620">
    <property type="entry name" value="q2cbj1_9rhob like domain"/>
    <property type="match status" value="1"/>
</dbReference>
<dbReference type="eggNOG" id="ENOG502Z92P">
    <property type="taxonomic scope" value="Bacteria"/>
</dbReference>
<dbReference type="AlphaFoldDB" id="A0A1I7DYF1"/>
<evidence type="ECO:0000313" key="2">
    <source>
        <dbReference type="Proteomes" id="UP000182466"/>
    </source>
</evidence>
<dbReference type="Proteomes" id="UP000182466">
    <property type="component" value="Unassembled WGS sequence"/>
</dbReference>
<keyword evidence="1" id="KW-0560">Oxidoreductase</keyword>
<proteinExistence type="predicted"/>
<gene>
    <name evidence="1" type="ORF">SAMN05216236_13744</name>
</gene>